<dbReference type="Gene3D" id="3.40.50.1820">
    <property type="entry name" value="alpha/beta hydrolase"/>
    <property type="match status" value="1"/>
</dbReference>
<feature type="active site" description="Nucleophile" evidence="2 3">
    <location>
        <position position="161"/>
    </location>
</feature>
<evidence type="ECO:0000256" key="1">
    <source>
        <dbReference type="ARBA" id="ARBA00022679"/>
    </source>
</evidence>
<keyword evidence="6" id="KW-1185">Reference proteome</keyword>
<keyword evidence="1 2" id="KW-0808">Transferase</keyword>
<dbReference type="Gene3D" id="1.10.1740.110">
    <property type="match status" value="1"/>
</dbReference>
<comment type="function">
    <text evidence="2">Transfers a succinyl group from succinyl-CoA to L-homoserine, forming succinyl-L-homoserine.</text>
</comment>
<dbReference type="GO" id="GO:0004414">
    <property type="term" value="F:homoserine O-acetyltransferase activity"/>
    <property type="evidence" value="ECO:0007669"/>
    <property type="project" value="TreeGrafter"/>
</dbReference>
<dbReference type="InterPro" id="IPR029058">
    <property type="entry name" value="AB_hydrolase_fold"/>
</dbReference>
<feature type="active site" evidence="2 3">
    <location>
        <position position="324"/>
    </location>
</feature>
<comment type="similarity">
    <text evidence="2">Belongs to the AB hydrolase superfamily. MetX family.</text>
</comment>
<keyword evidence="2" id="KW-0028">Amino-acid biosynthesis</keyword>
<dbReference type="NCBIfam" id="TIGR01392">
    <property type="entry name" value="homoserO_Ac_trn"/>
    <property type="match status" value="1"/>
</dbReference>
<reference evidence="5 6" key="1">
    <citation type="submission" date="2018-12" db="EMBL/GenBank/DDBJ databases">
        <authorList>
            <consortium name="Pathogen Informatics"/>
        </authorList>
    </citation>
    <scope>NUCLEOTIDE SEQUENCE [LARGE SCALE GENOMIC DNA]</scope>
    <source>
        <strain evidence="5 6">NCTC12967</strain>
    </source>
</reference>
<comment type="subunit">
    <text evidence="2">Homodimer.</text>
</comment>
<evidence type="ECO:0000313" key="6">
    <source>
        <dbReference type="Proteomes" id="UP000273044"/>
    </source>
</evidence>
<dbReference type="UniPathway" id="UPA00051">
    <property type="reaction ID" value="UER00075"/>
</dbReference>
<dbReference type="HAMAP" id="MF_00296">
    <property type="entry name" value="MetX_acyltransf"/>
    <property type="match status" value="1"/>
</dbReference>
<name>A0A448MYK5_9ACTN</name>
<evidence type="ECO:0000256" key="2">
    <source>
        <dbReference type="HAMAP-Rule" id="MF_00296"/>
    </source>
</evidence>
<feature type="active site" evidence="2 3">
    <location>
        <position position="357"/>
    </location>
</feature>
<sequence>MRPDPLLNVTKNLNTVSATARLFTPDTPLVLASGAELAPVDVAYETYGELNPRGSNAIFVCHALTGDAHAAGLRPGDRKPGWWDNLIGPGKAVDTNRWFVVCANILGGCRGTTGPSSVNPATGEPYGLDFPLLAMSDFVTVHRRLGQHLGVDHWAVLLGGSLGGMQVLQWTLSYPQDCDNAIIIAASSRLTAQNIAFSAVGRQAIMRDSAFRGGRFLSEGTMPAKGLSVARMLAHITYLSEDAFSAKFGRTAQSGKLDPGFGIDFAVESYLEHQGEAFLERFDALSYLYLTRVMDYFDPFASDDALARLTADPVKFLLVSFDSDWRFDTGHSRRIVQHLEGAGLPTSFREIHSQWGHDSFLLDLPDYHAILRAFLDRASEEGNR</sequence>
<feature type="site" description="Important for acyl-CoA specificity" evidence="2">
    <location>
        <position position="326"/>
    </location>
</feature>
<dbReference type="SUPFAM" id="SSF53474">
    <property type="entry name" value="alpha/beta-Hydrolases"/>
    <property type="match status" value="1"/>
</dbReference>
<dbReference type="PIRSF" id="PIRSF000443">
    <property type="entry name" value="Homoser_Ac_trans"/>
    <property type="match status" value="1"/>
</dbReference>
<dbReference type="GO" id="GO:0009092">
    <property type="term" value="P:homoserine metabolic process"/>
    <property type="evidence" value="ECO:0007669"/>
    <property type="project" value="TreeGrafter"/>
</dbReference>
<dbReference type="GO" id="GO:0009086">
    <property type="term" value="P:methionine biosynthetic process"/>
    <property type="evidence" value="ECO:0007669"/>
    <property type="project" value="UniProtKB-UniRule"/>
</dbReference>
<protein>
    <recommendedName>
        <fullName evidence="2">Homoserine O-succinyltransferase</fullName>
        <shortName evidence="2">HST</shortName>
        <ecNumber evidence="2">2.3.1.46</ecNumber>
    </recommendedName>
    <alternativeName>
        <fullName evidence="2">Homoserine transsuccinylase</fullName>
        <shortName evidence="2">HTS</shortName>
    </alternativeName>
</protein>
<dbReference type="NCBIfam" id="NF001209">
    <property type="entry name" value="PRK00175.1"/>
    <property type="match status" value="1"/>
</dbReference>
<dbReference type="EMBL" id="LR134406">
    <property type="protein sequence ID" value="VEH70238.1"/>
    <property type="molecule type" value="Genomic_DNA"/>
</dbReference>
<organism evidence="5 6">
    <name type="scientific">Arachnia propionica</name>
    <dbReference type="NCBI Taxonomy" id="1750"/>
    <lineage>
        <taxon>Bacteria</taxon>
        <taxon>Bacillati</taxon>
        <taxon>Actinomycetota</taxon>
        <taxon>Actinomycetes</taxon>
        <taxon>Propionibacteriales</taxon>
        <taxon>Propionibacteriaceae</taxon>
        <taxon>Arachnia</taxon>
    </lineage>
</organism>
<comment type="subcellular location">
    <subcellularLocation>
        <location evidence="2">Cytoplasm</location>
    </subcellularLocation>
</comment>
<evidence type="ECO:0000259" key="4">
    <source>
        <dbReference type="Pfam" id="PF00561"/>
    </source>
</evidence>
<dbReference type="GO" id="GO:0008899">
    <property type="term" value="F:homoserine O-succinyltransferase activity"/>
    <property type="evidence" value="ECO:0007669"/>
    <property type="project" value="UniProtKB-UniRule"/>
</dbReference>
<proteinExistence type="inferred from homology"/>
<evidence type="ECO:0000256" key="3">
    <source>
        <dbReference type="PIRSR" id="PIRSR000443-1"/>
    </source>
</evidence>
<feature type="binding site" evidence="2">
    <location>
        <position position="358"/>
    </location>
    <ligand>
        <name>substrate</name>
    </ligand>
</feature>
<keyword evidence="2 5" id="KW-0012">Acyltransferase</keyword>
<gene>
    <name evidence="5" type="primary">metX</name>
    <name evidence="2" type="synonym">metXS</name>
    <name evidence="5" type="ORF">NCTC12967_01531</name>
</gene>
<comment type="pathway">
    <text evidence="2">Amino-acid biosynthesis; L-methionine biosynthesis via de novo pathway; O-succinyl-L-homoserine from L-homoserine: step 1/1.</text>
</comment>
<feature type="binding site" evidence="2">
    <location>
        <position position="231"/>
    </location>
    <ligand>
        <name>substrate</name>
    </ligand>
</feature>
<dbReference type="PANTHER" id="PTHR32268:SF11">
    <property type="entry name" value="HOMOSERINE O-ACETYLTRANSFERASE"/>
    <property type="match status" value="1"/>
</dbReference>
<accession>A0A448MYK5</accession>
<dbReference type="AlphaFoldDB" id="A0A448MYK5"/>
<dbReference type="InterPro" id="IPR008220">
    <property type="entry name" value="HAT_MetX-like"/>
</dbReference>
<comment type="catalytic activity">
    <reaction evidence="2">
        <text>L-homoserine + succinyl-CoA = O-succinyl-L-homoserine + CoA</text>
        <dbReference type="Rhea" id="RHEA:22008"/>
        <dbReference type="ChEBI" id="CHEBI:57287"/>
        <dbReference type="ChEBI" id="CHEBI:57292"/>
        <dbReference type="ChEBI" id="CHEBI:57476"/>
        <dbReference type="ChEBI" id="CHEBI:57661"/>
        <dbReference type="EC" id="2.3.1.46"/>
    </reaction>
</comment>
<keyword evidence="2" id="KW-0963">Cytoplasm</keyword>
<dbReference type="GO" id="GO:0005737">
    <property type="term" value="C:cytoplasm"/>
    <property type="evidence" value="ECO:0007669"/>
    <property type="project" value="UniProtKB-SubCell"/>
</dbReference>
<dbReference type="Proteomes" id="UP000273044">
    <property type="component" value="Chromosome"/>
</dbReference>
<keyword evidence="2" id="KW-0486">Methionine biosynthesis</keyword>
<dbReference type="Pfam" id="PF00561">
    <property type="entry name" value="Abhydrolase_1"/>
    <property type="match status" value="1"/>
</dbReference>
<comment type="caution">
    <text evidence="2">Lacks conserved residue(s) required for the propagation of feature annotation.</text>
</comment>
<dbReference type="EC" id="2.3.1.46" evidence="2"/>
<evidence type="ECO:0000313" key="5">
    <source>
        <dbReference type="EMBL" id="VEH70238.1"/>
    </source>
</evidence>
<feature type="domain" description="AB hydrolase-1" evidence="4">
    <location>
        <begin position="57"/>
        <end position="362"/>
    </location>
</feature>
<dbReference type="InterPro" id="IPR000073">
    <property type="entry name" value="AB_hydrolase_1"/>
</dbReference>
<dbReference type="PANTHER" id="PTHR32268">
    <property type="entry name" value="HOMOSERINE O-ACETYLTRANSFERASE"/>
    <property type="match status" value="1"/>
</dbReference>